<organism evidence="1 2">
    <name type="scientific">Parasponia andersonii</name>
    <name type="common">Sponia andersonii</name>
    <dbReference type="NCBI Taxonomy" id="3476"/>
    <lineage>
        <taxon>Eukaryota</taxon>
        <taxon>Viridiplantae</taxon>
        <taxon>Streptophyta</taxon>
        <taxon>Embryophyta</taxon>
        <taxon>Tracheophyta</taxon>
        <taxon>Spermatophyta</taxon>
        <taxon>Magnoliopsida</taxon>
        <taxon>eudicotyledons</taxon>
        <taxon>Gunneridae</taxon>
        <taxon>Pentapetalae</taxon>
        <taxon>rosids</taxon>
        <taxon>fabids</taxon>
        <taxon>Rosales</taxon>
        <taxon>Cannabaceae</taxon>
        <taxon>Parasponia</taxon>
    </lineage>
</organism>
<gene>
    <name evidence="1" type="ORF">PanWU01x14_183750</name>
</gene>
<evidence type="ECO:0000313" key="1">
    <source>
        <dbReference type="EMBL" id="PON56166.1"/>
    </source>
</evidence>
<dbReference type="Proteomes" id="UP000237105">
    <property type="component" value="Unassembled WGS sequence"/>
</dbReference>
<evidence type="ECO:0000313" key="2">
    <source>
        <dbReference type="Proteomes" id="UP000237105"/>
    </source>
</evidence>
<dbReference type="AlphaFoldDB" id="A0A2P5C555"/>
<accession>A0A2P5C555</accession>
<dbReference type="EMBL" id="JXTB01000174">
    <property type="protein sequence ID" value="PON56166.1"/>
    <property type="molecule type" value="Genomic_DNA"/>
</dbReference>
<name>A0A2P5C555_PARAD</name>
<feature type="non-terminal residue" evidence="1">
    <location>
        <position position="1"/>
    </location>
</feature>
<reference evidence="2" key="1">
    <citation type="submission" date="2016-06" db="EMBL/GenBank/DDBJ databases">
        <title>Parallel loss of symbiosis genes in relatives of nitrogen-fixing non-legume Parasponia.</title>
        <authorList>
            <person name="Van Velzen R."/>
            <person name="Holmer R."/>
            <person name="Bu F."/>
            <person name="Rutten L."/>
            <person name="Van Zeijl A."/>
            <person name="Liu W."/>
            <person name="Santuari L."/>
            <person name="Cao Q."/>
            <person name="Sharma T."/>
            <person name="Shen D."/>
            <person name="Roswanjaya Y."/>
            <person name="Wardhani T."/>
            <person name="Kalhor M.S."/>
            <person name="Jansen J."/>
            <person name="Van den Hoogen J."/>
            <person name="Gungor B."/>
            <person name="Hartog M."/>
            <person name="Hontelez J."/>
            <person name="Verver J."/>
            <person name="Yang W.-C."/>
            <person name="Schijlen E."/>
            <person name="Repin R."/>
            <person name="Schilthuizen M."/>
            <person name="Schranz E."/>
            <person name="Heidstra R."/>
            <person name="Miyata K."/>
            <person name="Fedorova E."/>
            <person name="Kohlen W."/>
            <person name="Bisseling T."/>
            <person name="Smit S."/>
            <person name="Geurts R."/>
        </authorList>
    </citation>
    <scope>NUCLEOTIDE SEQUENCE [LARGE SCALE GENOMIC DNA]</scope>
    <source>
        <strain evidence="2">cv. WU1-14</strain>
    </source>
</reference>
<sequence>SLASSCTEAPAQVFTDVLTGSVRMLAISATEILQGRNEKMRAHYILVDI</sequence>
<proteinExistence type="predicted"/>
<keyword evidence="2" id="KW-1185">Reference proteome</keyword>
<protein>
    <submittedName>
        <fullName evidence="1">Uncharacterized protein</fullName>
    </submittedName>
</protein>
<comment type="caution">
    <text evidence="1">The sequence shown here is derived from an EMBL/GenBank/DDBJ whole genome shotgun (WGS) entry which is preliminary data.</text>
</comment>